<name>A0ACC0BCI9_CATRO</name>
<dbReference type="Proteomes" id="UP001060085">
    <property type="component" value="Linkage Group LG03"/>
</dbReference>
<gene>
    <name evidence="1" type="ORF">M9H77_10728</name>
</gene>
<evidence type="ECO:0000313" key="1">
    <source>
        <dbReference type="EMBL" id="KAI5670364.1"/>
    </source>
</evidence>
<comment type="caution">
    <text evidence="1">The sequence shown here is derived from an EMBL/GenBank/DDBJ whole genome shotgun (WGS) entry which is preliminary data.</text>
</comment>
<organism evidence="1 2">
    <name type="scientific">Catharanthus roseus</name>
    <name type="common">Madagascar periwinkle</name>
    <name type="synonym">Vinca rosea</name>
    <dbReference type="NCBI Taxonomy" id="4058"/>
    <lineage>
        <taxon>Eukaryota</taxon>
        <taxon>Viridiplantae</taxon>
        <taxon>Streptophyta</taxon>
        <taxon>Embryophyta</taxon>
        <taxon>Tracheophyta</taxon>
        <taxon>Spermatophyta</taxon>
        <taxon>Magnoliopsida</taxon>
        <taxon>eudicotyledons</taxon>
        <taxon>Gunneridae</taxon>
        <taxon>Pentapetalae</taxon>
        <taxon>asterids</taxon>
        <taxon>lamiids</taxon>
        <taxon>Gentianales</taxon>
        <taxon>Apocynaceae</taxon>
        <taxon>Rauvolfioideae</taxon>
        <taxon>Vinceae</taxon>
        <taxon>Catharanthinae</taxon>
        <taxon>Catharanthus</taxon>
    </lineage>
</organism>
<accession>A0ACC0BCI9</accession>
<sequence>MEKDLVQLFEAVKKAADAAAADIKSTSSPEEDRCLDALKRLKKFPVTYQILVSTQVGKRLRQLTKHPRKKIQALASDVVDMWKAIIVKETSKNKKNGTIENEGMRTEPVDQDSSEAKSFQRVNSIKVEKSAEVEPVGQDSDNKNFQRGSTVERVDRSSTLSAKKVVKSESSMTEVKAERVSVIKTEKSTSGERIKVEKIPKEEKSSSRNSGPPKLTSVPYCKDDLRDKFRDMLSDGLCKVSSEVDEDLRDEVDACDPYRVAVLVETAMFEKWGKTNGPNKSKYRSVMFNIRDPKNPDFRRKILLGIFPPHSICSLTPDEMASDARKMQNEKIKEKALLECERGAAPKASTDQFKCGRCGKKETTYYQLQTRSADEPMTTFVTCVNCNNHWKFC</sequence>
<reference evidence="2" key="1">
    <citation type="journal article" date="2023" name="Nat. Plants">
        <title>Single-cell RNA sequencing provides a high-resolution roadmap for understanding the multicellular compartmentation of specialized metabolism.</title>
        <authorList>
            <person name="Sun S."/>
            <person name="Shen X."/>
            <person name="Li Y."/>
            <person name="Li Y."/>
            <person name="Wang S."/>
            <person name="Li R."/>
            <person name="Zhang H."/>
            <person name="Shen G."/>
            <person name="Guo B."/>
            <person name="Wei J."/>
            <person name="Xu J."/>
            <person name="St-Pierre B."/>
            <person name="Chen S."/>
            <person name="Sun C."/>
        </authorList>
    </citation>
    <scope>NUCLEOTIDE SEQUENCE [LARGE SCALE GENOMIC DNA]</scope>
</reference>
<keyword evidence="2" id="KW-1185">Reference proteome</keyword>
<evidence type="ECO:0000313" key="2">
    <source>
        <dbReference type="Proteomes" id="UP001060085"/>
    </source>
</evidence>
<protein>
    <submittedName>
        <fullName evidence="1">Uncharacterized protein</fullName>
    </submittedName>
</protein>
<proteinExistence type="predicted"/>
<dbReference type="EMBL" id="CM044703">
    <property type="protein sequence ID" value="KAI5670364.1"/>
    <property type="molecule type" value="Genomic_DNA"/>
</dbReference>